<dbReference type="InterPro" id="IPR007452">
    <property type="entry name" value="TamB_C"/>
</dbReference>
<evidence type="ECO:0000313" key="7">
    <source>
        <dbReference type="EMBL" id="SHF55071.1"/>
    </source>
</evidence>
<comment type="subcellular location">
    <subcellularLocation>
        <location evidence="1">Membrane</location>
        <topology evidence="1">Single-pass membrane protein</topology>
    </subcellularLocation>
</comment>
<dbReference type="EMBL" id="FQVT01000001">
    <property type="protein sequence ID" value="SHF55071.1"/>
    <property type="molecule type" value="Genomic_DNA"/>
</dbReference>
<evidence type="ECO:0000256" key="3">
    <source>
        <dbReference type="ARBA" id="ARBA00022989"/>
    </source>
</evidence>
<dbReference type="STRING" id="1073325.SAMN05444483_101558"/>
<accession>A0A1M5CK43</accession>
<organism evidence="7 8">
    <name type="scientific">Salegentibacter echinorum</name>
    <dbReference type="NCBI Taxonomy" id="1073325"/>
    <lineage>
        <taxon>Bacteria</taxon>
        <taxon>Pseudomonadati</taxon>
        <taxon>Bacteroidota</taxon>
        <taxon>Flavobacteriia</taxon>
        <taxon>Flavobacteriales</taxon>
        <taxon>Flavobacteriaceae</taxon>
        <taxon>Salegentibacter</taxon>
    </lineage>
</organism>
<dbReference type="PANTHER" id="PTHR36985">
    <property type="entry name" value="TRANSLOCATION AND ASSEMBLY MODULE SUBUNIT TAMB"/>
    <property type="match status" value="1"/>
</dbReference>
<dbReference type="RefSeq" id="WP_072876443.1">
    <property type="nucleotide sequence ID" value="NZ_FQVT01000001.1"/>
</dbReference>
<sequence>MEEKKEKEKKKSKKGTRILKIIAKIFAGLFILILLILLFIRSPWGQDIIKEQVVKNISGKTNTEISLDRLFITFAGNIQIDGLYLEDKKGDTLVYSKMLEADIPIWPIIQGGAISVDQLDWEGLKANVIRKDSVNGFNYEFLMEAFASDSTQTPQDTTSSQPMEINIGEVNFKDFDLKFKDDVLGIDAKLNLGELGVAMDKTSLPEMDFRVEEAVLNNTQVTYFQSKPFPPSEEEEEPAPSPYLVINSFKINDVSVNYQSIPDGLNAQIGIKDFLAEIPLVDLKKQEVEVGRIALSKSAVAVNMNSAKDSIANTAENKENLAAKDEEEVETGFSWPEWRVDVKEISLEENRIAYSRDSIMPKSGVFDANAIFLEDFNFKAEDLVLQEKSAEAKIAALNFQEASGINLKKFNFSLNLSDENLEVSNLDLALNENELQGQTKISYNSLEDFIENYENASLAIDWPKFNLDLKDIFLFQPDLKKNTYLKEISKNKISGALKADGKLTALTIPTAKFNWKNTNITARGKVFNATDPDNIRFDFPRFVLNSNKADLATFVDEKKMGVDIPKQINLTGNFSGTPEDLKAQANLNTTDGGIKLDASFQNTEDIAFNAEMETESVQLGKILKNPQLGALNLRLTANGQGSNLNVLDAKFNITIDSFAYNEYKIRDLAVLGDIENGRGTVTSDYKDENIDLALNSNVVLDSVSPEADLNLDLKGIKLQAFGIASRDIRMAFNLDAGFKGNADEFKANANFTENTVVFDEDTYLPGDLSVNAFVRPDTTAVSVSNKIISLDLESNANPTDFSNALFRHYRSYISEEVKTDTVANPVNLKLRGKLADAPVLHEVFLPGLKQLDTVNITADFREKERILKAGVSLPFINYADSEIDSLGITVDTDKDNFDFNLGFNAINSGPIAIHKTDFNGRLGNKKIFLNFTSMQDEEHLFHVNSEVSQVGDSLRFHLQPEELILNKNEWDIAANNELLILDKSITARDFRLHRNNQEMIISSDLAISEKKHLGLRFNNFNLASFLAYFNPDEKLASGDLNGDIAFEDPMGKFGILAGLEINQLKMMDVDLGTLSLDATPRGGFNYDVGLALKGENADLDLEGSLVAKDSTTAISMNLDINEFKMKAVEAFSLGTIKDGTGSFSGNMSLEGSTTEPQYKGEFNFNEAGFKLTLLDAQFTLPSEKLRLDNEGIYFDNFRVEDVDNNAFTVNGEVLTEDFLNPEFDLQFKANNFQVLNSDEEDNELFYGTASFDADAQLTGDLNMPKLNLDLTIGPDTDFTYVLPKEEMAIEERGGVVIFVNRENPDNILTQTDEEESATLSGYDIKARIRVDKSAVFNIILDPQTGDNLQVKGEGDLDLAITPNGRMNLSGRYTLSDGHYEMSLYNLVKRRFDIAEGSRVSWAGDPFDASLDVSAIYKVDASPASIMGDRNGNPNEFRRDLPFLVYLNVDGELLKPKLSFGLRMPEDSQGASGGQVYSRIQQLNNQESELNKQVFSLLVLNRFYPTAGSDGSSGGTMTIARDNLNQALSDQLNIFSDKLLGDTGVELNFGVDSYTDASAEERTEVDISAQKKLFNDRIIVSVGSQVDVQGSDRGNEEGPNPIIGDVSVQYLINKGGQFRLKGFRENKFANVIDGQIIISGIAFIFNREFNEFQELWDNFFLKQRDEDEENNEKE</sequence>
<evidence type="ECO:0000259" key="6">
    <source>
        <dbReference type="Pfam" id="PF04357"/>
    </source>
</evidence>
<evidence type="ECO:0000256" key="2">
    <source>
        <dbReference type="ARBA" id="ARBA00022692"/>
    </source>
</evidence>
<evidence type="ECO:0000256" key="4">
    <source>
        <dbReference type="ARBA" id="ARBA00023136"/>
    </source>
</evidence>
<protein>
    <recommendedName>
        <fullName evidence="6">Translocation and assembly module TamB C-terminal domain-containing protein</fullName>
    </recommendedName>
</protein>
<keyword evidence="2 5" id="KW-0812">Transmembrane</keyword>
<evidence type="ECO:0000256" key="5">
    <source>
        <dbReference type="SAM" id="Phobius"/>
    </source>
</evidence>
<feature type="domain" description="Translocation and assembly module TamB C-terminal" evidence="6">
    <location>
        <begin position="1198"/>
        <end position="1648"/>
    </location>
</feature>
<dbReference type="Proteomes" id="UP000183945">
    <property type="component" value="Unassembled WGS sequence"/>
</dbReference>
<evidence type="ECO:0000256" key="1">
    <source>
        <dbReference type="ARBA" id="ARBA00004167"/>
    </source>
</evidence>
<feature type="transmembrane region" description="Helical" evidence="5">
    <location>
        <begin position="21"/>
        <end position="40"/>
    </location>
</feature>
<dbReference type="Pfam" id="PF04357">
    <property type="entry name" value="TamB"/>
    <property type="match status" value="1"/>
</dbReference>
<dbReference type="OrthoDB" id="9811276at2"/>
<keyword evidence="8" id="KW-1185">Reference proteome</keyword>
<proteinExistence type="predicted"/>
<dbReference type="PANTHER" id="PTHR36985:SF1">
    <property type="entry name" value="TRANSLOCATION AND ASSEMBLY MODULE SUBUNIT TAMB"/>
    <property type="match status" value="1"/>
</dbReference>
<reference evidence="8" key="1">
    <citation type="submission" date="2016-11" db="EMBL/GenBank/DDBJ databases">
        <authorList>
            <person name="Varghese N."/>
            <person name="Submissions S."/>
        </authorList>
    </citation>
    <scope>NUCLEOTIDE SEQUENCE [LARGE SCALE GENOMIC DNA]</scope>
    <source>
        <strain evidence="8">DSM 24579</strain>
    </source>
</reference>
<keyword evidence="4 5" id="KW-0472">Membrane</keyword>
<name>A0A1M5CK43_SALEC</name>
<dbReference type="GO" id="GO:0009306">
    <property type="term" value="P:protein secretion"/>
    <property type="evidence" value="ECO:0007669"/>
    <property type="project" value="InterPro"/>
</dbReference>
<keyword evidence="3 5" id="KW-1133">Transmembrane helix</keyword>
<evidence type="ECO:0000313" key="8">
    <source>
        <dbReference type="Proteomes" id="UP000183945"/>
    </source>
</evidence>
<gene>
    <name evidence="7" type="ORF">SAMN05444483_101558</name>
</gene>
<dbReference type="GO" id="GO:0005886">
    <property type="term" value="C:plasma membrane"/>
    <property type="evidence" value="ECO:0007669"/>
    <property type="project" value="InterPro"/>
</dbReference>